<dbReference type="Proteomes" id="UP000054544">
    <property type="component" value="Unassembled WGS sequence"/>
</dbReference>
<evidence type="ECO:0000256" key="3">
    <source>
        <dbReference type="ARBA" id="ARBA00022989"/>
    </source>
</evidence>
<keyword evidence="2 6" id="KW-0812">Transmembrane</keyword>
<feature type="transmembrane region" description="Helical" evidence="6">
    <location>
        <begin position="716"/>
        <end position="733"/>
    </location>
</feature>
<evidence type="ECO:0000256" key="4">
    <source>
        <dbReference type="ARBA" id="ARBA00023136"/>
    </source>
</evidence>
<keyword evidence="4 6" id="KW-0472">Membrane</keyword>
<gene>
    <name evidence="9" type="ORF">H634G_05214</name>
</gene>
<dbReference type="InterPro" id="IPR018823">
    <property type="entry name" value="ArAE_2_N"/>
</dbReference>
<feature type="transmembrane region" description="Helical" evidence="6">
    <location>
        <begin position="761"/>
        <end position="783"/>
    </location>
</feature>
<dbReference type="InterPro" id="IPR049453">
    <property type="entry name" value="Memb_transporter_dom"/>
</dbReference>
<protein>
    <submittedName>
        <fullName evidence="9">Uncharacterized protein</fullName>
    </submittedName>
</protein>
<feature type="region of interest" description="Disordered" evidence="5">
    <location>
        <begin position="1028"/>
        <end position="1052"/>
    </location>
</feature>
<keyword evidence="3 6" id="KW-1133">Transmembrane helix</keyword>
<dbReference type="STRING" id="1291518.A0A0D9P013"/>
<organism evidence="9 10">
    <name type="scientific">Metarhizium anisopliae BRIP 53293</name>
    <dbReference type="NCBI Taxonomy" id="1291518"/>
    <lineage>
        <taxon>Eukaryota</taxon>
        <taxon>Fungi</taxon>
        <taxon>Dikarya</taxon>
        <taxon>Ascomycota</taxon>
        <taxon>Pezizomycotina</taxon>
        <taxon>Sordariomycetes</taxon>
        <taxon>Hypocreomycetidae</taxon>
        <taxon>Hypocreales</taxon>
        <taxon>Clavicipitaceae</taxon>
        <taxon>Metarhizium</taxon>
    </lineage>
</organism>
<dbReference type="PANTHER" id="PTHR37994">
    <property type="entry name" value="ARAE_2_N DOMAIN-CONTAINING PROTEIN-RELATED"/>
    <property type="match status" value="1"/>
</dbReference>
<evidence type="ECO:0000256" key="1">
    <source>
        <dbReference type="ARBA" id="ARBA00004141"/>
    </source>
</evidence>
<feature type="region of interest" description="Disordered" evidence="5">
    <location>
        <begin position="1"/>
        <end position="34"/>
    </location>
</feature>
<feature type="compositionally biased region" description="Polar residues" evidence="5">
    <location>
        <begin position="1"/>
        <end position="14"/>
    </location>
</feature>
<dbReference type="Pfam" id="PF10337">
    <property type="entry name" value="ArAE_2_N"/>
    <property type="match status" value="1"/>
</dbReference>
<dbReference type="PANTHER" id="PTHR37994:SF4">
    <property type="entry name" value="ER TRANSPORTER 6TM N-TERMINAL DOMAIN-CONTAINING PROTEIN-RELATED"/>
    <property type="match status" value="1"/>
</dbReference>
<dbReference type="GO" id="GO:0016020">
    <property type="term" value="C:membrane"/>
    <property type="evidence" value="ECO:0007669"/>
    <property type="project" value="UniProtKB-SubCell"/>
</dbReference>
<evidence type="ECO:0000256" key="5">
    <source>
        <dbReference type="SAM" id="MobiDB-lite"/>
    </source>
</evidence>
<evidence type="ECO:0000313" key="10">
    <source>
        <dbReference type="Proteomes" id="UP000054544"/>
    </source>
</evidence>
<sequence length="1130" mass="124406">MASPNHQPNNPISSSKRREARTIDDDTAQEQHAATPTMLRRVLARAGLDLPTLIIMLKGSIPPLVGIAMYQSTAISSYFTTQGYLIPIISVLAVAILPRDKFTQSLVLNVLFICIASAISLLAVWSSVQARLHTSSPSSAQGAVSMPLPYNSSQSAVCAVWLFFNIWIANLIRAKMPSFNLPVVIYSILVNTSLTAGPTIGTTMGATHFIRELLLANLFGMGLAAGVCFFIFPFGSRMIVMGEFRQLIGLLRKMVRLQGDHLAALARTEERTTETISNHGGKRDVPRGRKKSQSRKKVSARGKVNRGVATTATCLSETVVEIRRLAGKLYGDMVFAKRDIAWGKLNATDLADIFTLMYNITIPLVSMSTSIRILKGDDKPNGQSEDRSSETQVQNQIAEKIHTSFQLLAEPIDQGLEHAGICLEILPKSKKLQKMTQSGNSHGNVDIEGRGGQIYPGDKRFGVVVNTKIGDIYTQIGSGLRTWLCERLSMEDDALANNQPQLSASLYLEQLMLAAGEAIQGLVVFADKKVGDGTMRHKQLILPSGHRLWRWLKSIVRKRDSVSTQNSDVLETNDDYYGDGYWEKKNPERLPPAGTWQHIGVGLCNISNVLGSRESAFGFRVACAAMSVSILAFLEKTQSFFQDQRLLWAMLTITLGMTITSGQSIFGFFCRVGGTFLAMVSSLAIWYIPDQKTPGIIVFLWLFIFVEYYFIKFPRLAAPVIITVTTQLVIVGYELQVRTLGEAVATRSGQPYYPIYLLGPYRLAVIAGGSLVAFFWTFFPCALTDRTWLRRDLSAVMYLLGNYFSVLSSTMEAQLEEGAGTGDSETAAACRLVKVRRKIFGKVMRLNSSIESHIMWQRWEPSIGGSFPTDAYEEMFERNTRITGYLMLMSYVLASASLTEQTYTDNDSTEQQAAGASDAEAEAACKHGRQPNVKVLQQIELTHHMVLSTLTMLSNALLSGQRLPPFIPMPRHYGPAKNRMLQSEIGAKGASRGAGNSMRSHLYSDKHGNLALRIIDLRERHDRTTKRYIRSDRRSRRGEVGGARGGSFSSSKVNDPMTTGLRVYLLTQVCGALVCDELEALARVVGRLVGIVDFGSSVTSGNGHVDLEDDTENLAVEKPTSEHSAAASAT</sequence>
<comment type="subcellular location">
    <subcellularLocation>
        <location evidence="1">Membrane</location>
        <topology evidence="1">Multi-pass membrane protein</topology>
    </subcellularLocation>
</comment>
<feature type="domain" description="Integral membrane bound transporter" evidence="8">
    <location>
        <begin position="640"/>
        <end position="776"/>
    </location>
</feature>
<feature type="transmembrane region" description="Helical" evidence="6">
    <location>
        <begin position="48"/>
        <end position="69"/>
    </location>
</feature>
<evidence type="ECO:0000259" key="7">
    <source>
        <dbReference type="Pfam" id="PF10337"/>
    </source>
</evidence>
<feature type="transmembrane region" description="Helical" evidence="6">
    <location>
        <begin position="213"/>
        <end position="235"/>
    </location>
</feature>
<feature type="transmembrane region" description="Helical" evidence="6">
    <location>
        <begin position="181"/>
        <end position="201"/>
    </location>
</feature>
<feature type="transmembrane region" description="Helical" evidence="6">
    <location>
        <begin position="617"/>
        <end position="634"/>
    </location>
</feature>
<dbReference type="EMBL" id="KE384730">
    <property type="protein sequence ID" value="KJK79622.1"/>
    <property type="molecule type" value="Genomic_DNA"/>
</dbReference>
<reference evidence="10" key="1">
    <citation type="journal article" date="2014" name="BMC Genomics">
        <title>The genome sequence of the biocontrol fungus Metarhizium anisopliae and comparative genomics of Metarhizium species.</title>
        <authorList>
            <person name="Pattemore J.A."/>
            <person name="Hane J.K."/>
            <person name="Williams A.H."/>
            <person name="Wilson B.A."/>
            <person name="Stodart B.J."/>
            <person name="Ash G.J."/>
        </authorList>
    </citation>
    <scope>NUCLEOTIDE SEQUENCE [LARGE SCALE GENOMIC DNA]</scope>
    <source>
        <strain evidence="10">BRIP 53293</strain>
    </source>
</reference>
<dbReference type="Pfam" id="PF13515">
    <property type="entry name" value="FUSC_2"/>
    <property type="match status" value="1"/>
</dbReference>
<dbReference type="AlphaFoldDB" id="A0A0D9P013"/>
<feature type="transmembrane region" description="Helical" evidence="6">
    <location>
        <begin position="106"/>
        <end position="128"/>
    </location>
</feature>
<feature type="transmembrane region" description="Helical" evidence="6">
    <location>
        <begin position="694"/>
        <end position="711"/>
    </location>
</feature>
<feature type="transmembrane region" description="Helical" evidence="6">
    <location>
        <begin position="75"/>
        <end position="97"/>
    </location>
</feature>
<accession>A0A0D9P013</accession>
<evidence type="ECO:0000259" key="8">
    <source>
        <dbReference type="Pfam" id="PF13515"/>
    </source>
</evidence>
<evidence type="ECO:0000313" key="9">
    <source>
        <dbReference type="EMBL" id="KJK79622.1"/>
    </source>
</evidence>
<evidence type="ECO:0000256" key="2">
    <source>
        <dbReference type="ARBA" id="ARBA00022692"/>
    </source>
</evidence>
<name>A0A0D9P013_METAN</name>
<feature type="compositionally biased region" description="Basic residues" evidence="5">
    <location>
        <begin position="288"/>
        <end position="304"/>
    </location>
</feature>
<evidence type="ECO:0000256" key="6">
    <source>
        <dbReference type="SAM" id="Phobius"/>
    </source>
</evidence>
<feature type="region of interest" description="Disordered" evidence="5">
    <location>
        <begin position="271"/>
        <end position="304"/>
    </location>
</feature>
<dbReference type="OrthoDB" id="2274698at2759"/>
<proteinExistence type="predicted"/>
<keyword evidence="10" id="KW-1185">Reference proteome</keyword>
<feature type="transmembrane region" description="Helical" evidence="6">
    <location>
        <begin position="646"/>
        <end position="662"/>
    </location>
</feature>
<feature type="domain" description="Putative ER transporter 6TM N-terminal" evidence="7">
    <location>
        <begin position="48"/>
        <end position="368"/>
    </location>
</feature>
<feature type="transmembrane region" description="Helical" evidence="6">
    <location>
        <begin position="148"/>
        <end position="169"/>
    </location>
</feature>